<dbReference type="SUPFAM" id="SSF52266">
    <property type="entry name" value="SGNH hydrolase"/>
    <property type="match status" value="1"/>
</dbReference>
<evidence type="ECO:0000256" key="1">
    <source>
        <dbReference type="PIRSR" id="PIRSR637460-1"/>
    </source>
</evidence>
<organism evidence="5 6">
    <name type="scientific">Dactylosporangium matsuzakiense</name>
    <dbReference type="NCBI Taxonomy" id="53360"/>
    <lineage>
        <taxon>Bacteria</taxon>
        <taxon>Bacillati</taxon>
        <taxon>Actinomycetota</taxon>
        <taxon>Actinomycetes</taxon>
        <taxon>Micromonosporales</taxon>
        <taxon>Micromonosporaceae</taxon>
        <taxon>Dactylosporangium</taxon>
    </lineage>
</organism>
<dbReference type="Proteomes" id="UP001143480">
    <property type="component" value="Unassembled WGS sequence"/>
</dbReference>
<feature type="disulfide bond" evidence="2">
    <location>
        <begin position="65"/>
        <end position="96"/>
    </location>
</feature>
<evidence type="ECO:0008006" key="7">
    <source>
        <dbReference type="Google" id="ProtNLM"/>
    </source>
</evidence>
<evidence type="ECO:0000313" key="5">
    <source>
        <dbReference type="EMBL" id="GLL05087.1"/>
    </source>
</evidence>
<dbReference type="GO" id="GO:0006629">
    <property type="term" value="P:lipid metabolic process"/>
    <property type="evidence" value="ECO:0007669"/>
    <property type="project" value="TreeGrafter"/>
</dbReference>
<feature type="active site" description="Nucleophile" evidence="1">
    <location>
        <position position="48"/>
    </location>
</feature>
<keyword evidence="6" id="KW-1185">Reference proteome</keyword>
<evidence type="ECO:0000256" key="2">
    <source>
        <dbReference type="PIRSR" id="PIRSR637460-2"/>
    </source>
</evidence>
<sequence>MTSRPARRRLVAAAAALLAAAATIPVATPAQAAPAGLGNVSWLAAGDSYSSGEGIAGTGGGTDTCAQSTLAYGPKSADILRGQRGWTVTPLAFTACTGATLHEYYGGGGGSNNGHGPQWEQALRKQPSGKRFDVITMSFGGNDIDFASTLQGCLDAPVLADTWTDIVLKEPVGDAPCDVTYDTVRKRIDALLTGDSFTKPGTGFGTGGKLSLAEFYAQVANQHLTKRGTLVVVGYPRLFAPTDEWGGWRNGRCNLMLAADTQMLGQAAEYLDNALRQAVEQARGRITNGTINYVSRFDLFHQNGESHELCSGRTEYLNGMSVGFRDGSLRVMHAFHPNEIGHQVTAESVAGRVADTLDPPPAPSAAASNNAAPATRRPSASPIGNGTSHWNVGDAFRSRCVVAWPTAPVRTTQYIQMRMSCQGVPQQFLFVDVIYPDPKLNVTPSTGSMLVEGTIADLTQSEYGFRTVVVHASRVVLP</sequence>
<reference evidence="5" key="1">
    <citation type="journal article" date="2014" name="Int. J. Syst. Evol. Microbiol.">
        <title>Complete genome sequence of Corynebacterium casei LMG S-19264T (=DSM 44701T), isolated from a smear-ripened cheese.</title>
        <authorList>
            <consortium name="US DOE Joint Genome Institute (JGI-PGF)"/>
            <person name="Walter F."/>
            <person name="Albersmeier A."/>
            <person name="Kalinowski J."/>
            <person name="Ruckert C."/>
        </authorList>
    </citation>
    <scope>NUCLEOTIDE SEQUENCE</scope>
    <source>
        <strain evidence="5">VKM Ac-1321</strain>
    </source>
</reference>
<dbReference type="PANTHER" id="PTHR37981:SF1">
    <property type="entry name" value="SGNH HYDROLASE-TYPE ESTERASE DOMAIN-CONTAINING PROTEIN"/>
    <property type="match status" value="1"/>
</dbReference>
<comment type="caution">
    <text evidence="5">The sequence shown here is derived from an EMBL/GenBank/DDBJ whole genome shotgun (WGS) entry which is preliminary data.</text>
</comment>
<dbReference type="RefSeq" id="WP_271189768.1">
    <property type="nucleotide sequence ID" value="NZ_BSFP01000053.1"/>
</dbReference>
<protein>
    <recommendedName>
        <fullName evidence="7">GDSL-like lipase/acylhydrolase family protein</fullName>
    </recommendedName>
</protein>
<gene>
    <name evidence="5" type="ORF">GCM10017581_068340</name>
</gene>
<evidence type="ECO:0000313" key="6">
    <source>
        <dbReference type="Proteomes" id="UP001143480"/>
    </source>
</evidence>
<dbReference type="EMBL" id="BSFP01000053">
    <property type="protein sequence ID" value="GLL05087.1"/>
    <property type="molecule type" value="Genomic_DNA"/>
</dbReference>
<feature type="signal peptide" evidence="4">
    <location>
        <begin position="1"/>
        <end position="32"/>
    </location>
</feature>
<dbReference type="AlphaFoldDB" id="A0A9W6KN53"/>
<dbReference type="InterPro" id="IPR036514">
    <property type="entry name" value="SGNH_hydro_sf"/>
</dbReference>
<feature type="active site" evidence="1">
    <location>
        <position position="336"/>
    </location>
</feature>
<dbReference type="PROSITE" id="PS51318">
    <property type="entry name" value="TAT"/>
    <property type="match status" value="1"/>
</dbReference>
<dbReference type="InterPro" id="IPR006311">
    <property type="entry name" value="TAT_signal"/>
</dbReference>
<feature type="chain" id="PRO_5040758621" description="GDSL-like lipase/acylhydrolase family protein" evidence="4">
    <location>
        <begin position="33"/>
        <end position="478"/>
    </location>
</feature>
<proteinExistence type="predicted"/>
<dbReference type="Gene3D" id="3.40.50.1110">
    <property type="entry name" value="SGNH hydrolase"/>
    <property type="match status" value="1"/>
</dbReference>
<feature type="compositionally biased region" description="Low complexity" evidence="3">
    <location>
        <begin position="364"/>
        <end position="382"/>
    </location>
</feature>
<keyword evidence="2" id="KW-1015">Disulfide bond</keyword>
<evidence type="ECO:0000256" key="3">
    <source>
        <dbReference type="SAM" id="MobiDB-lite"/>
    </source>
</evidence>
<feature type="disulfide bond" evidence="2">
    <location>
        <begin position="253"/>
        <end position="310"/>
    </location>
</feature>
<dbReference type="GO" id="GO:0016788">
    <property type="term" value="F:hydrolase activity, acting on ester bonds"/>
    <property type="evidence" value="ECO:0007669"/>
    <property type="project" value="InterPro"/>
</dbReference>
<evidence type="ECO:0000256" key="4">
    <source>
        <dbReference type="SAM" id="SignalP"/>
    </source>
</evidence>
<feature type="region of interest" description="Disordered" evidence="3">
    <location>
        <begin position="354"/>
        <end position="386"/>
    </location>
</feature>
<name>A0A9W6KN53_9ACTN</name>
<keyword evidence="4" id="KW-0732">Signal</keyword>
<reference evidence="5" key="2">
    <citation type="submission" date="2023-01" db="EMBL/GenBank/DDBJ databases">
        <authorList>
            <person name="Sun Q."/>
            <person name="Evtushenko L."/>
        </authorList>
    </citation>
    <scope>NUCLEOTIDE SEQUENCE</scope>
    <source>
        <strain evidence="5">VKM Ac-1321</strain>
    </source>
</reference>
<dbReference type="PANTHER" id="PTHR37981">
    <property type="entry name" value="LIPASE 2"/>
    <property type="match status" value="1"/>
</dbReference>
<dbReference type="InterPro" id="IPR037460">
    <property type="entry name" value="SEST-like"/>
</dbReference>
<accession>A0A9W6KN53</accession>